<accession>A0A225WI61</accession>
<keyword evidence="3" id="KW-1185">Reference proteome</keyword>
<name>A0A225WI61_9STRA</name>
<feature type="domain" description="DDE-1" evidence="1">
    <location>
        <begin position="76"/>
        <end position="226"/>
    </location>
</feature>
<dbReference type="Pfam" id="PF03184">
    <property type="entry name" value="DDE_1"/>
    <property type="match status" value="1"/>
</dbReference>
<dbReference type="AlphaFoldDB" id="A0A225WI61"/>
<proteinExistence type="predicted"/>
<dbReference type="Proteomes" id="UP000198211">
    <property type="component" value="Unassembled WGS sequence"/>
</dbReference>
<dbReference type="OrthoDB" id="96086at2759"/>
<organism evidence="2 3">
    <name type="scientific">Phytophthora megakarya</name>
    <dbReference type="NCBI Taxonomy" id="4795"/>
    <lineage>
        <taxon>Eukaryota</taxon>
        <taxon>Sar</taxon>
        <taxon>Stramenopiles</taxon>
        <taxon>Oomycota</taxon>
        <taxon>Peronosporomycetes</taxon>
        <taxon>Peronosporales</taxon>
        <taxon>Peronosporaceae</taxon>
        <taxon>Phytophthora</taxon>
    </lineage>
</organism>
<dbReference type="InterPro" id="IPR004875">
    <property type="entry name" value="DDE_SF_endonuclease_dom"/>
</dbReference>
<evidence type="ECO:0000313" key="3">
    <source>
        <dbReference type="Proteomes" id="UP000198211"/>
    </source>
</evidence>
<evidence type="ECO:0000313" key="2">
    <source>
        <dbReference type="EMBL" id="OWZ16687.1"/>
    </source>
</evidence>
<reference evidence="3" key="1">
    <citation type="submission" date="2017-03" db="EMBL/GenBank/DDBJ databases">
        <title>Phytopthora megakarya and P. palmivora, two closely related causual agents of cacao black pod achieved similar genome size and gene model numbers by different mechanisms.</title>
        <authorList>
            <person name="Ali S."/>
            <person name="Shao J."/>
            <person name="Larry D.J."/>
            <person name="Kronmiller B."/>
            <person name="Shen D."/>
            <person name="Strem M.D."/>
            <person name="Melnick R.L."/>
            <person name="Guiltinan M.J."/>
            <person name="Tyler B.M."/>
            <person name="Meinhardt L.W."/>
            <person name="Bailey B.A."/>
        </authorList>
    </citation>
    <scope>NUCLEOTIDE SEQUENCE [LARGE SCALE GENOMIC DNA]</scope>
    <source>
        <strain evidence="3">zdho120</strain>
    </source>
</reference>
<dbReference type="GO" id="GO:0003676">
    <property type="term" value="F:nucleic acid binding"/>
    <property type="evidence" value="ECO:0007669"/>
    <property type="project" value="InterPro"/>
</dbReference>
<dbReference type="EMBL" id="NBNE01000887">
    <property type="protein sequence ID" value="OWZ16687.1"/>
    <property type="molecule type" value="Genomic_DNA"/>
</dbReference>
<evidence type="ECO:0000259" key="1">
    <source>
        <dbReference type="Pfam" id="PF03184"/>
    </source>
</evidence>
<gene>
    <name evidence="2" type="ORF">PHMEG_0009484</name>
</gene>
<protein>
    <recommendedName>
        <fullName evidence="1">DDE-1 domain-containing protein</fullName>
    </recommendedName>
</protein>
<sequence>MLLGDWLGNKYDPFVIFKSGVSRREHVQQENNLLRHGFGVRIWKEIYGLQALHGCRIYDNPTAVAFLKYHIGSRDNLEEKILLLWDDFSGHWTDEVKDYAASINIFMMKVSPRYTYVCQPAEIAWNQPFKCRLRGRWLGDLRAQIFKHHALERNRSNERQRLQDVLVTIAREQIQEVDSEKIRALQDQEPMSKFEMVHVAPKRVDITSWICESWKNLSSKTIVGGFAGAYLRCDVRSSESHVSTFDIDDFTELLEQLGKLGATGPVIDSDDEYESSSDEEFNI</sequence>
<comment type="caution">
    <text evidence="2">The sequence shown here is derived from an EMBL/GenBank/DDBJ whole genome shotgun (WGS) entry which is preliminary data.</text>
</comment>